<dbReference type="PANTHER" id="PTHR32308">
    <property type="entry name" value="LYASE BETA SUBUNIT, PUTATIVE (AFU_ORTHOLOGUE AFUA_4G13030)-RELATED"/>
    <property type="match status" value="1"/>
</dbReference>
<dbReference type="PIRSF" id="PIRSF015582">
    <property type="entry name" value="Cit_lyase_B"/>
    <property type="match status" value="1"/>
</dbReference>
<evidence type="ECO:0000259" key="4">
    <source>
        <dbReference type="Pfam" id="PF03328"/>
    </source>
</evidence>
<keyword evidence="2" id="KW-0479">Metal-binding</keyword>
<dbReference type="PANTHER" id="PTHR32308:SF10">
    <property type="entry name" value="CITRATE LYASE SUBUNIT BETA"/>
    <property type="match status" value="1"/>
</dbReference>
<dbReference type="EMBL" id="QZCW01000001">
    <property type="protein sequence ID" value="MCW5320456.1"/>
    <property type="molecule type" value="Genomic_DNA"/>
</dbReference>
<dbReference type="InterPro" id="IPR005000">
    <property type="entry name" value="Aldolase/citrate-lyase_domain"/>
</dbReference>
<evidence type="ECO:0000256" key="3">
    <source>
        <dbReference type="ARBA" id="ARBA00022842"/>
    </source>
</evidence>
<organism evidence="5 6">
    <name type="scientific">Verminephrobacter aporrectodeae subsp. tuberculatae</name>
    <dbReference type="NCBI Taxonomy" id="1110392"/>
    <lineage>
        <taxon>Bacteria</taxon>
        <taxon>Pseudomonadati</taxon>
        <taxon>Pseudomonadota</taxon>
        <taxon>Betaproteobacteria</taxon>
        <taxon>Burkholderiales</taxon>
        <taxon>Comamonadaceae</taxon>
        <taxon>Verminephrobacter</taxon>
    </lineage>
</organism>
<name>A0ABT3KQ62_9BURK</name>
<accession>A0ABT3KQ62</accession>
<dbReference type="Proteomes" id="UP001208935">
    <property type="component" value="Unassembled WGS sequence"/>
</dbReference>
<dbReference type="Pfam" id="PF03328">
    <property type="entry name" value="HpcH_HpaI"/>
    <property type="match status" value="1"/>
</dbReference>
<keyword evidence="3" id="KW-0460">Magnesium</keyword>
<keyword evidence="5" id="KW-0456">Lyase</keyword>
<protein>
    <submittedName>
        <fullName evidence="5">CoA ester lyase</fullName>
    </submittedName>
</protein>
<feature type="domain" description="HpcH/HpaI aldolase/citrate lyase" evidence="4">
    <location>
        <begin position="2"/>
        <end position="222"/>
    </location>
</feature>
<reference evidence="6" key="1">
    <citation type="submission" date="2023-07" db="EMBL/GenBank/DDBJ databases">
        <title>Verminephrobacter genomes.</title>
        <authorList>
            <person name="Lund M.B."/>
        </authorList>
    </citation>
    <scope>NUCLEOTIDE SEQUENCE [LARGE SCALE GENOMIC DNA]</scope>
    <source>
        <strain evidence="6">AtM5-05</strain>
    </source>
</reference>
<sequence length="291" mass="30667">MRSKLFVPGTRPDLFAKAMAGAADAISIDLEDAVVEDRKAEARSKVGEWLRNGLADPQVAKRVIVRVNAVDTPHFEADLRAVVQPGLHILNLPKPGSVDAVRAACAAIARAERAHGVRDRIRLLVNVETPRSLREAAALAAADPRVMGLQVGLGDMFESLGIERREVAAVQQVLLAVRMAAGEAGVPAYDGAFADIADAEGYRAEARLAQRLGFAGKTCIHPGQVALANEAFRPTDAAIAHATQVIEAAAAAKARGSGAFLVDGRMVDRPFLRRAQAIVATARGLGLLAAD</sequence>
<dbReference type="RefSeq" id="WP_265281205.1">
    <property type="nucleotide sequence ID" value="NZ_QZCW01000001.1"/>
</dbReference>
<evidence type="ECO:0000313" key="6">
    <source>
        <dbReference type="Proteomes" id="UP001208935"/>
    </source>
</evidence>
<dbReference type="GO" id="GO:0016829">
    <property type="term" value="F:lyase activity"/>
    <property type="evidence" value="ECO:0007669"/>
    <property type="project" value="UniProtKB-KW"/>
</dbReference>
<gene>
    <name evidence="5" type="ORF">D5039_04435</name>
</gene>
<evidence type="ECO:0000313" key="5">
    <source>
        <dbReference type="EMBL" id="MCW5320456.1"/>
    </source>
</evidence>
<evidence type="ECO:0000256" key="1">
    <source>
        <dbReference type="ARBA" id="ARBA00001946"/>
    </source>
</evidence>
<evidence type="ECO:0000256" key="2">
    <source>
        <dbReference type="ARBA" id="ARBA00022723"/>
    </source>
</evidence>
<keyword evidence="6" id="KW-1185">Reference proteome</keyword>
<dbReference type="InterPro" id="IPR011206">
    <property type="entry name" value="Citrate_lyase_beta/mcl1/mcl2"/>
</dbReference>
<dbReference type="Gene3D" id="3.20.20.60">
    <property type="entry name" value="Phosphoenolpyruvate-binding domains"/>
    <property type="match status" value="1"/>
</dbReference>
<proteinExistence type="predicted"/>
<dbReference type="SUPFAM" id="SSF51621">
    <property type="entry name" value="Phosphoenolpyruvate/pyruvate domain"/>
    <property type="match status" value="1"/>
</dbReference>
<dbReference type="GeneID" id="77321814"/>
<comment type="caution">
    <text evidence="5">The sequence shown here is derived from an EMBL/GenBank/DDBJ whole genome shotgun (WGS) entry which is preliminary data.</text>
</comment>
<dbReference type="InterPro" id="IPR040442">
    <property type="entry name" value="Pyrv_kinase-like_dom_sf"/>
</dbReference>
<dbReference type="InterPro" id="IPR015813">
    <property type="entry name" value="Pyrv/PenolPyrv_kinase-like_dom"/>
</dbReference>
<comment type="cofactor">
    <cofactor evidence="1">
        <name>Mg(2+)</name>
        <dbReference type="ChEBI" id="CHEBI:18420"/>
    </cofactor>
</comment>